<evidence type="ECO:0008006" key="5">
    <source>
        <dbReference type="Google" id="ProtNLM"/>
    </source>
</evidence>
<reference evidence="3" key="1">
    <citation type="submission" date="2016-10" db="EMBL/GenBank/DDBJ databases">
        <authorList>
            <person name="Varghese N."/>
            <person name="Submissions S."/>
        </authorList>
    </citation>
    <scope>NUCLEOTIDE SEQUENCE [LARGE SCALE GENOMIC DNA]</scope>
    <source>
        <strain evidence="3">DSM 1551</strain>
    </source>
</reference>
<dbReference type="EMBL" id="BLMI01000024">
    <property type="protein sequence ID" value="GFI40122.1"/>
    <property type="molecule type" value="Genomic_DNA"/>
</dbReference>
<gene>
    <name evidence="1" type="ORF">IMSAGC017_00153</name>
    <name evidence="2" type="ORF">SAMN04489758_13415</name>
</gene>
<reference evidence="1 4" key="3">
    <citation type="journal article" date="2020" name="Microbiome">
        <title>Single-cell genomics of uncultured bacteria reveals dietary fiber responders in the mouse gut microbiota.</title>
        <authorList>
            <person name="Chijiiwa R."/>
            <person name="Hosokawa M."/>
            <person name="Kogawa M."/>
            <person name="Nishikawa Y."/>
            <person name="Ide K."/>
            <person name="Sakanashi C."/>
            <person name="Takahashi K."/>
            <person name="Takeyama H."/>
        </authorList>
    </citation>
    <scope>NUCLEOTIDE SEQUENCE [LARGE SCALE GENOMIC DNA]</scope>
    <source>
        <strain evidence="1">IMSAGC_017</strain>
    </source>
</reference>
<protein>
    <recommendedName>
        <fullName evidence="5">Chloramphenicol resistance protein</fullName>
    </recommendedName>
</protein>
<dbReference type="EMBL" id="FOIN01000034">
    <property type="protein sequence ID" value="SET73619.1"/>
    <property type="molecule type" value="Genomic_DNA"/>
</dbReference>
<dbReference type="OrthoDB" id="1690493at2"/>
<evidence type="ECO:0000313" key="2">
    <source>
        <dbReference type="EMBL" id="SET73619.1"/>
    </source>
</evidence>
<name>A0A1I0GR91_9FIRM</name>
<proteinExistence type="predicted"/>
<dbReference type="AlphaFoldDB" id="A0A1I0GR91"/>
<dbReference type="Proteomes" id="UP000198558">
    <property type="component" value="Unassembled WGS sequence"/>
</dbReference>
<sequence>MSVIKAIREYLYTCPYLSQENINIDYLGSEAKEYSVDKISCEPIIKQYVDGSSIRQYQFALTSIEKYGSDFNINQKNNEFYEMFEKWIQTQNTLNNFPDIQEEVYAIEIIENSSQITRETNTAKYQVKLRILYRRN</sequence>
<keyword evidence="3" id="KW-1185">Reference proteome</keyword>
<dbReference type="Proteomes" id="UP000490821">
    <property type="component" value="Unassembled WGS sequence"/>
</dbReference>
<accession>A0A1I0GR91</accession>
<organism evidence="2 3">
    <name type="scientific">Thomasclavelia cocleata</name>
    <dbReference type="NCBI Taxonomy" id="69824"/>
    <lineage>
        <taxon>Bacteria</taxon>
        <taxon>Bacillati</taxon>
        <taxon>Bacillota</taxon>
        <taxon>Erysipelotrichia</taxon>
        <taxon>Erysipelotrichales</taxon>
        <taxon>Coprobacillaceae</taxon>
        <taxon>Thomasclavelia</taxon>
    </lineage>
</organism>
<evidence type="ECO:0000313" key="3">
    <source>
        <dbReference type="Proteomes" id="UP000198558"/>
    </source>
</evidence>
<reference evidence="2" key="2">
    <citation type="submission" date="2016-10" db="EMBL/GenBank/DDBJ databases">
        <authorList>
            <person name="de Groot N.N."/>
        </authorList>
    </citation>
    <scope>NUCLEOTIDE SEQUENCE [LARGE SCALE GENOMIC DNA]</scope>
    <source>
        <strain evidence="2">DSM 1551</strain>
    </source>
</reference>
<dbReference type="RefSeq" id="WP_092355653.1">
    <property type="nucleotide sequence ID" value="NZ_BLMI01000024.1"/>
</dbReference>
<evidence type="ECO:0000313" key="1">
    <source>
        <dbReference type="EMBL" id="GFI40122.1"/>
    </source>
</evidence>
<dbReference type="GeneID" id="78289136"/>
<evidence type="ECO:0000313" key="4">
    <source>
        <dbReference type="Proteomes" id="UP000490821"/>
    </source>
</evidence>